<reference evidence="1" key="1">
    <citation type="submission" date="2014-11" db="EMBL/GenBank/DDBJ databases">
        <authorList>
            <person name="Otto D Thomas"/>
            <person name="Naeem Raeece"/>
        </authorList>
    </citation>
    <scope>NUCLEOTIDE SEQUENCE</scope>
</reference>
<proteinExistence type="predicted"/>
<dbReference type="PhylomeDB" id="A0A0G4F1M5"/>
<name>A0A0G4F1M5_9ALVE</name>
<accession>A0A0G4F1M5</accession>
<gene>
    <name evidence="1" type="ORF">Cvel_14539</name>
</gene>
<protein>
    <recommendedName>
        <fullName evidence="2">Reverse transcriptase Ty1/copia-type domain-containing protein</fullName>
    </recommendedName>
</protein>
<evidence type="ECO:0008006" key="2">
    <source>
        <dbReference type="Google" id="ProtNLM"/>
    </source>
</evidence>
<dbReference type="VEuPathDB" id="CryptoDB:Cvel_14539"/>
<dbReference type="AlphaFoldDB" id="A0A0G4F1M5"/>
<dbReference type="EMBL" id="CDMZ01000042">
    <property type="protein sequence ID" value="CEM05290.1"/>
    <property type="molecule type" value="Genomic_DNA"/>
</dbReference>
<organism evidence="1">
    <name type="scientific">Chromera velia CCMP2878</name>
    <dbReference type="NCBI Taxonomy" id="1169474"/>
    <lineage>
        <taxon>Eukaryota</taxon>
        <taxon>Sar</taxon>
        <taxon>Alveolata</taxon>
        <taxon>Colpodellida</taxon>
        <taxon>Chromeraceae</taxon>
        <taxon>Chromera</taxon>
    </lineage>
</organism>
<evidence type="ECO:0000313" key="1">
    <source>
        <dbReference type="EMBL" id="CEM05290.1"/>
    </source>
</evidence>
<sequence>MVPLVSVKEVSPSRPICSALAEIDRVLQPVKLISKMRKKSAEVALMRMDPLGTWRPSEICRVEKAQIVCLFTMMNGEVSKEIMDAVQKSEIDSNGTGAALIEEVPVLVDVDVIPADFTAFLRMRETALMTMATPMKFSGGTAQRPATREEINSGIFNGALIKEWAKIFLNSVLGKKVDRDEVVAVLPLSARFIWKENGEMGEKDTNARVYSQEFKDPREMPTYAGTPSIYSIYIAIIYMLSKDFSMMKADVSGAFLQAEHICDKKIGIRVSGIRILPDFPDKKPEELSKFTDEHHKIVKKKRKELKEGEIYITDKALYGKPGSVRMFSTKAKTELKELGFEEIDESIHMRRETNANEVNAVIYHHVDDFEGGAMDIEEIFSKYGHRLSLGSLVRVVDGEAAKFVGIEQMRQGKNMSLSQASFLNSLCVDDLLPEKKRVVREEDLKVPEDDMIDLSLKPRYQSLIGTLGWAVRTEPKVQPFFSILSSRANCVSKKLMECLVLVLQALKERPFSLELRGINISTLLLYIFNNSFFFTLSKEGRQAWMHFLVDTT</sequence>